<dbReference type="PANTHER" id="PTHR36838">
    <property type="entry name" value="AUXIN EFFLUX CARRIER FAMILY PROTEIN"/>
    <property type="match status" value="1"/>
</dbReference>
<name>A0A2R6XYC0_9BACL</name>
<feature type="transmembrane region" description="Helical" evidence="8">
    <location>
        <begin position="92"/>
        <end position="114"/>
    </location>
</feature>
<comment type="subcellular location">
    <subcellularLocation>
        <location evidence="1">Cell membrane</location>
        <topology evidence="1">Multi-pass membrane protein</topology>
    </subcellularLocation>
</comment>
<dbReference type="AlphaFoldDB" id="A0A2R6XYC0"/>
<keyword evidence="7 8" id="KW-0472">Membrane</keyword>
<keyword evidence="4" id="KW-1003">Cell membrane</keyword>
<dbReference type="Gene3D" id="1.20.1530.20">
    <property type="match status" value="2"/>
</dbReference>
<evidence type="ECO:0000256" key="4">
    <source>
        <dbReference type="ARBA" id="ARBA00022475"/>
    </source>
</evidence>
<feature type="transmembrane region" description="Helical" evidence="8">
    <location>
        <begin position="186"/>
        <end position="204"/>
    </location>
</feature>
<feature type="transmembrane region" description="Helical" evidence="8">
    <location>
        <begin position="30"/>
        <end position="48"/>
    </location>
</feature>
<dbReference type="InterPro" id="IPR038770">
    <property type="entry name" value="Na+/solute_symporter_sf"/>
</dbReference>
<keyword evidence="3" id="KW-0813">Transport</keyword>
<gene>
    <name evidence="9" type="ORF">BSOLF_2134</name>
</gene>
<proteinExistence type="inferred from homology"/>
<comment type="caution">
    <text evidence="9">The sequence shown here is derived from an EMBL/GenBank/DDBJ whole genome shotgun (WGS) entry which is preliminary data.</text>
</comment>
<evidence type="ECO:0000256" key="5">
    <source>
        <dbReference type="ARBA" id="ARBA00022692"/>
    </source>
</evidence>
<sequence length="300" mass="33476">MIFVQVLLPVLLLIALGYIYRRVSSVPVRPLAHFSTYILSPALLLSYLSTSDVTSSANLMIAGAVLLFTFIMYLLTILFYRLFHMKPYRQAAMLATLFPNTANYGLPVLLFAYGEEGFKIGVLVVVVNFVLMYTVGLMLAARGSRQILSPWKTLARVPTTYTMILGLLLSLFHIRLPEFISVPLKMTGEAMIPVALIILGMQLYGTRTREVWQPTLLATFIRLVVSPLVMFGVVWLFKIEGLTAKVLIVQNATSAAVLMTMIAAEYDVRPGFVANITLWTTILSFITLTLLLYVLEIIPL</sequence>
<feature type="transmembrane region" description="Helical" evidence="8">
    <location>
        <begin position="6"/>
        <end position="23"/>
    </location>
</feature>
<evidence type="ECO:0000256" key="1">
    <source>
        <dbReference type="ARBA" id="ARBA00004651"/>
    </source>
</evidence>
<dbReference type="GO" id="GO:0055085">
    <property type="term" value="P:transmembrane transport"/>
    <property type="evidence" value="ECO:0007669"/>
    <property type="project" value="InterPro"/>
</dbReference>
<feature type="transmembrane region" description="Helical" evidence="8">
    <location>
        <begin position="120"/>
        <end position="141"/>
    </location>
</feature>
<feature type="transmembrane region" description="Helical" evidence="8">
    <location>
        <begin position="243"/>
        <end position="264"/>
    </location>
</feature>
<evidence type="ECO:0000256" key="6">
    <source>
        <dbReference type="ARBA" id="ARBA00022989"/>
    </source>
</evidence>
<dbReference type="InterPro" id="IPR004776">
    <property type="entry name" value="Mem_transp_PIN-like"/>
</dbReference>
<evidence type="ECO:0000256" key="7">
    <source>
        <dbReference type="ARBA" id="ARBA00023136"/>
    </source>
</evidence>
<dbReference type="Proteomes" id="UP000244338">
    <property type="component" value="Unassembled WGS sequence"/>
</dbReference>
<keyword evidence="6 8" id="KW-1133">Transmembrane helix</keyword>
<reference evidence="10" key="1">
    <citation type="journal article" date="2018" name="Sci. Rep.">
        <title>Lignite coal burning seam in the remote Altai Mountains harbors a hydrogen-driven thermophilic microbial community.</title>
        <authorList>
            <person name="Kadnikov V.V."/>
            <person name="Mardanov A.V."/>
            <person name="Ivasenko D.A."/>
            <person name="Antsiferov D.V."/>
            <person name="Beletsky A.V."/>
            <person name="Karnachuk O.V."/>
            <person name="Ravin N.V."/>
        </authorList>
    </citation>
    <scope>NUCLEOTIDE SEQUENCE [LARGE SCALE GENOMIC DNA]</scope>
</reference>
<evidence type="ECO:0000256" key="8">
    <source>
        <dbReference type="SAM" id="Phobius"/>
    </source>
</evidence>
<feature type="transmembrane region" description="Helical" evidence="8">
    <location>
        <begin position="60"/>
        <end position="80"/>
    </location>
</feature>
<feature type="transmembrane region" description="Helical" evidence="8">
    <location>
        <begin position="276"/>
        <end position="295"/>
    </location>
</feature>
<comment type="similarity">
    <text evidence="2">Belongs to the auxin efflux carrier (TC 2.A.69) family.</text>
</comment>
<evidence type="ECO:0000313" key="10">
    <source>
        <dbReference type="Proteomes" id="UP000244338"/>
    </source>
</evidence>
<dbReference type="GO" id="GO:0005886">
    <property type="term" value="C:plasma membrane"/>
    <property type="evidence" value="ECO:0007669"/>
    <property type="project" value="UniProtKB-SubCell"/>
</dbReference>
<keyword evidence="5 8" id="KW-0812">Transmembrane</keyword>
<feature type="transmembrane region" description="Helical" evidence="8">
    <location>
        <begin position="153"/>
        <end position="174"/>
    </location>
</feature>
<feature type="transmembrane region" description="Helical" evidence="8">
    <location>
        <begin position="216"/>
        <end position="237"/>
    </location>
</feature>
<evidence type="ECO:0008006" key="11">
    <source>
        <dbReference type="Google" id="ProtNLM"/>
    </source>
</evidence>
<dbReference type="PANTHER" id="PTHR36838:SF1">
    <property type="entry name" value="SLR1864 PROTEIN"/>
    <property type="match status" value="1"/>
</dbReference>
<protein>
    <recommendedName>
        <fullName evidence="11">Malate permease</fullName>
    </recommendedName>
</protein>
<evidence type="ECO:0000256" key="2">
    <source>
        <dbReference type="ARBA" id="ARBA00010145"/>
    </source>
</evidence>
<organism evidence="9 10">
    <name type="scientific">Candidatus Carbonibacillus altaicus</name>
    <dbReference type="NCBI Taxonomy" id="2163959"/>
    <lineage>
        <taxon>Bacteria</taxon>
        <taxon>Bacillati</taxon>
        <taxon>Bacillota</taxon>
        <taxon>Bacilli</taxon>
        <taxon>Bacillales</taxon>
        <taxon>Candidatus Carbonibacillus</taxon>
    </lineage>
</organism>
<evidence type="ECO:0000313" key="9">
    <source>
        <dbReference type="EMBL" id="PTQ55415.1"/>
    </source>
</evidence>
<evidence type="ECO:0000256" key="3">
    <source>
        <dbReference type="ARBA" id="ARBA00022448"/>
    </source>
</evidence>
<dbReference type="Pfam" id="PF03547">
    <property type="entry name" value="Mem_trans"/>
    <property type="match status" value="1"/>
</dbReference>
<accession>A0A2R6XYC0</accession>
<dbReference type="EMBL" id="PEBX01000119">
    <property type="protein sequence ID" value="PTQ55415.1"/>
    <property type="molecule type" value="Genomic_DNA"/>
</dbReference>